<dbReference type="PROSITE" id="PS51374">
    <property type="entry name" value="NDPK_LIKE"/>
    <property type="match status" value="1"/>
</dbReference>
<dbReference type="PANTHER" id="PTHR11349">
    <property type="entry name" value="NUCLEOSIDE DIPHOSPHATE KINASE"/>
    <property type="match status" value="1"/>
</dbReference>
<evidence type="ECO:0000256" key="4">
    <source>
        <dbReference type="ARBA" id="ARBA00022679"/>
    </source>
</evidence>
<keyword evidence="11" id="KW-1185">Reference proteome</keyword>
<evidence type="ECO:0000256" key="6">
    <source>
        <dbReference type="ARBA" id="ARBA00023080"/>
    </source>
</evidence>
<evidence type="ECO:0000256" key="2">
    <source>
        <dbReference type="ARBA" id="ARBA00008142"/>
    </source>
</evidence>
<dbReference type="GO" id="GO:0006183">
    <property type="term" value="P:GTP biosynthetic process"/>
    <property type="evidence" value="ECO:0007669"/>
    <property type="project" value="InterPro"/>
</dbReference>
<evidence type="ECO:0000256" key="7">
    <source>
        <dbReference type="PROSITE-ProRule" id="PRU00706"/>
    </source>
</evidence>
<protein>
    <recommendedName>
        <fullName evidence="3">nucleoside-diphosphate kinase</fullName>
        <ecNumber evidence="3">2.7.4.6</ecNumber>
    </recommendedName>
</protein>
<dbReference type="Pfam" id="PF00334">
    <property type="entry name" value="NDK"/>
    <property type="match status" value="1"/>
</dbReference>
<keyword evidence="5 10" id="KW-0418">Kinase</keyword>
<dbReference type="RefSeq" id="WP_184618241.1">
    <property type="nucleotide sequence ID" value="NZ_BOOS01000005.1"/>
</dbReference>
<dbReference type="InterPro" id="IPR001564">
    <property type="entry name" value="Nucleoside_diP_kinase"/>
</dbReference>
<keyword evidence="6" id="KW-0546">Nucleotide metabolism</keyword>
<comment type="similarity">
    <text evidence="2 7 8">Belongs to the NDK family.</text>
</comment>
<feature type="domain" description="Nucleoside diphosphate kinase-like" evidence="9">
    <location>
        <begin position="19"/>
        <end position="170"/>
    </location>
</feature>
<evidence type="ECO:0000259" key="9">
    <source>
        <dbReference type="SMART" id="SM00562"/>
    </source>
</evidence>
<keyword evidence="4 10" id="KW-0808">Transferase</keyword>
<dbReference type="Proteomes" id="UP000588112">
    <property type="component" value="Unassembled WGS sequence"/>
</dbReference>
<dbReference type="AlphaFoldDB" id="A0A7W8ZD26"/>
<evidence type="ECO:0000256" key="3">
    <source>
        <dbReference type="ARBA" id="ARBA00012966"/>
    </source>
</evidence>
<dbReference type="GO" id="GO:0006241">
    <property type="term" value="P:CTP biosynthetic process"/>
    <property type="evidence" value="ECO:0007669"/>
    <property type="project" value="InterPro"/>
</dbReference>
<dbReference type="Gene3D" id="3.30.70.141">
    <property type="entry name" value="Nucleoside diphosphate kinase-like domain"/>
    <property type="match status" value="1"/>
</dbReference>
<evidence type="ECO:0000256" key="1">
    <source>
        <dbReference type="ARBA" id="ARBA00001946"/>
    </source>
</evidence>
<dbReference type="InterPro" id="IPR036850">
    <property type="entry name" value="NDK-like_dom_sf"/>
</dbReference>
<dbReference type="SMART" id="SM00562">
    <property type="entry name" value="NDK"/>
    <property type="match status" value="1"/>
</dbReference>
<comment type="cofactor">
    <cofactor evidence="1">
        <name>Mg(2+)</name>
        <dbReference type="ChEBI" id="CHEBI:18420"/>
    </cofactor>
</comment>
<dbReference type="EC" id="2.7.4.6" evidence="3"/>
<gene>
    <name evidence="10" type="ORF">BJ981_007543</name>
</gene>
<sequence length="175" mass="19165">MTAESATPAIRGIDWSAWSVILLKPDCVARGLVDTVLACLAEHVEVLHPRSMVATEAQVMAHYDDMLDPALSVEFGIDIVADLRRLFAGQRVAVALGHGEHATRRLREMIGPTDPATAAPDTIRGRFGIDSLPQARARGQLINNLIHTSDRPDCVERDLGIWYGPTGIRLLQEPR</sequence>
<dbReference type="SUPFAM" id="SSF54919">
    <property type="entry name" value="Nucleoside diphosphate kinase, NDK"/>
    <property type="match status" value="1"/>
</dbReference>
<comment type="caution">
    <text evidence="10">The sequence shown here is derived from an EMBL/GenBank/DDBJ whole genome shotgun (WGS) entry which is preliminary data.</text>
</comment>
<dbReference type="GO" id="GO:0004550">
    <property type="term" value="F:nucleoside diphosphate kinase activity"/>
    <property type="evidence" value="ECO:0007669"/>
    <property type="project" value="UniProtKB-EC"/>
</dbReference>
<evidence type="ECO:0000256" key="5">
    <source>
        <dbReference type="ARBA" id="ARBA00022777"/>
    </source>
</evidence>
<evidence type="ECO:0000256" key="8">
    <source>
        <dbReference type="RuleBase" id="RU004011"/>
    </source>
</evidence>
<dbReference type="PRINTS" id="PR01243">
    <property type="entry name" value="NUCDPKINASE"/>
</dbReference>
<dbReference type="EMBL" id="JACHBR010000004">
    <property type="protein sequence ID" value="MBB5631757.1"/>
    <property type="molecule type" value="Genomic_DNA"/>
</dbReference>
<dbReference type="InterPro" id="IPR034907">
    <property type="entry name" value="NDK-like_dom"/>
</dbReference>
<evidence type="ECO:0000313" key="10">
    <source>
        <dbReference type="EMBL" id="MBB5631757.1"/>
    </source>
</evidence>
<comment type="caution">
    <text evidence="7">Lacks conserved residue(s) required for the propagation of feature annotation.</text>
</comment>
<proteinExistence type="inferred from homology"/>
<evidence type="ECO:0000313" key="11">
    <source>
        <dbReference type="Proteomes" id="UP000588112"/>
    </source>
</evidence>
<organism evidence="10 11">
    <name type="scientific">Sphaerisporangium krabiense</name>
    <dbReference type="NCBI Taxonomy" id="763782"/>
    <lineage>
        <taxon>Bacteria</taxon>
        <taxon>Bacillati</taxon>
        <taxon>Actinomycetota</taxon>
        <taxon>Actinomycetes</taxon>
        <taxon>Streptosporangiales</taxon>
        <taxon>Streptosporangiaceae</taxon>
        <taxon>Sphaerisporangium</taxon>
    </lineage>
</organism>
<dbReference type="GO" id="GO:0006228">
    <property type="term" value="P:UTP biosynthetic process"/>
    <property type="evidence" value="ECO:0007669"/>
    <property type="project" value="InterPro"/>
</dbReference>
<name>A0A7W8ZD26_9ACTN</name>
<accession>A0A7W8ZD26</accession>
<reference evidence="10 11" key="1">
    <citation type="submission" date="2020-08" db="EMBL/GenBank/DDBJ databases">
        <title>Sequencing the genomes of 1000 actinobacteria strains.</title>
        <authorList>
            <person name="Klenk H.-P."/>
        </authorList>
    </citation>
    <scope>NUCLEOTIDE SEQUENCE [LARGE SCALE GENOMIC DNA]</scope>
    <source>
        <strain evidence="10 11">DSM 45790</strain>
    </source>
</reference>